<gene>
    <name evidence="5" type="primary">Cdkn1a</name>
    <name evidence="5" type="ORF">CORCRI_R03328</name>
</gene>
<dbReference type="EMBL" id="WBMX01002437">
    <property type="protein sequence ID" value="NXC17351.1"/>
    <property type="molecule type" value="Genomic_DNA"/>
</dbReference>
<keyword evidence="2" id="KW-0649">Protein kinase inhibitor</keyword>
<dbReference type="Pfam" id="PF02234">
    <property type="entry name" value="CDI"/>
    <property type="match status" value="1"/>
</dbReference>
<keyword evidence="6" id="KW-1185">Reference proteome</keyword>
<dbReference type="InterPro" id="IPR003175">
    <property type="entry name" value="CDI_dom"/>
</dbReference>
<feature type="non-terminal residue" evidence="5">
    <location>
        <position position="1"/>
    </location>
</feature>
<proteinExistence type="inferred from homology"/>
<dbReference type="PANTHER" id="PTHR46778">
    <property type="entry name" value="CYCLIN-DEPENDENT KINASE INHIBITOR 1-RELATED"/>
    <property type="match status" value="1"/>
</dbReference>
<comment type="caution">
    <text evidence="5">The sequence shown here is derived from an EMBL/GenBank/DDBJ whole genome shotgun (WGS) entry which is preliminary data.</text>
</comment>
<evidence type="ECO:0000259" key="4">
    <source>
        <dbReference type="Pfam" id="PF02234"/>
    </source>
</evidence>
<evidence type="ECO:0000256" key="1">
    <source>
        <dbReference type="ARBA" id="ARBA00006726"/>
    </source>
</evidence>
<feature type="domain" description="Cyclin-dependent kinase inhibitor" evidence="4">
    <location>
        <begin position="49"/>
        <end position="97"/>
    </location>
</feature>
<dbReference type="Gene3D" id="4.10.365.10">
    <property type="entry name" value="p27"/>
    <property type="match status" value="1"/>
</dbReference>
<feature type="non-terminal residue" evidence="5">
    <location>
        <position position="188"/>
    </location>
</feature>
<evidence type="ECO:0000313" key="6">
    <source>
        <dbReference type="Proteomes" id="UP000621168"/>
    </source>
</evidence>
<dbReference type="InterPro" id="IPR029841">
    <property type="entry name" value="CDKN1A"/>
</dbReference>
<comment type="similarity">
    <text evidence="1">Belongs to the CDI family.</text>
</comment>
<dbReference type="InterPro" id="IPR044898">
    <property type="entry name" value="CDI_dom_sf"/>
</dbReference>
<feature type="region of interest" description="Disordered" evidence="3">
    <location>
        <begin position="142"/>
        <end position="165"/>
    </location>
</feature>
<dbReference type="GO" id="GO:0005634">
    <property type="term" value="C:nucleus"/>
    <property type="evidence" value="ECO:0007669"/>
    <property type="project" value="InterPro"/>
</dbReference>
<dbReference type="AlphaFoldDB" id="A0A851LKZ1"/>
<protein>
    <submittedName>
        <fullName evidence="5">CDN1A inhibitor</fullName>
    </submittedName>
</protein>
<dbReference type="OrthoDB" id="6373236at2759"/>
<name>A0A851LKZ1_CORCR</name>
<dbReference type="Proteomes" id="UP000621168">
    <property type="component" value="Unassembled WGS sequence"/>
</dbReference>
<dbReference type="PANTHER" id="PTHR46778:SF2">
    <property type="entry name" value="CYCLIN-DEPENDENT KINASE INHIBITOR DOMAIN-CONTAINING PROTEIN"/>
    <property type="match status" value="1"/>
</dbReference>
<sequence>VPTKLSIQRVADGLSVLGREALLYTLARARHQGETMEWRPQKATHAWRNLFGPVDHKQLQQDFQHTLHNSIKRAQQKWNFDFLWDALVEGLLQWEELEGHKVPTLYHSCVVRDAWRLLQRLNRPLGREDKSHCFAQVALTEKPKTSKKTGGKGISEGKKRRQTSLTDYCSAKKRVKTNVRAAAKKSTS</sequence>
<evidence type="ECO:0000256" key="3">
    <source>
        <dbReference type="SAM" id="MobiDB-lite"/>
    </source>
</evidence>
<organism evidence="5 6">
    <name type="scientific">Corythaeola cristata</name>
    <name type="common">Great blue turaco</name>
    <dbReference type="NCBI Taxonomy" id="103954"/>
    <lineage>
        <taxon>Eukaryota</taxon>
        <taxon>Metazoa</taxon>
        <taxon>Chordata</taxon>
        <taxon>Craniata</taxon>
        <taxon>Vertebrata</taxon>
        <taxon>Euteleostomi</taxon>
        <taxon>Archelosauria</taxon>
        <taxon>Archosauria</taxon>
        <taxon>Dinosauria</taxon>
        <taxon>Saurischia</taxon>
        <taxon>Theropoda</taxon>
        <taxon>Coelurosauria</taxon>
        <taxon>Aves</taxon>
        <taxon>Neognathae</taxon>
        <taxon>Neoaves</taxon>
        <taxon>Otidimorphae</taxon>
        <taxon>Musophagiformes</taxon>
        <taxon>Musophagidae</taxon>
        <taxon>Corythaeola</taxon>
    </lineage>
</organism>
<dbReference type="GO" id="GO:0072331">
    <property type="term" value="P:signal transduction by p53 class mediator"/>
    <property type="evidence" value="ECO:0007669"/>
    <property type="project" value="InterPro"/>
</dbReference>
<dbReference type="GO" id="GO:0007346">
    <property type="term" value="P:regulation of mitotic cell cycle"/>
    <property type="evidence" value="ECO:0007669"/>
    <property type="project" value="InterPro"/>
</dbReference>
<evidence type="ECO:0000313" key="5">
    <source>
        <dbReference type="EMBL" id="NXC17351.1"/>
    </source>
</evidence>
<reference evidence="5" key="1">
    <citation type="submission" date="2019-09" db="EMBL/GenBank/DDBJ databases">
        <title>Bird 10,000 Genomes (B10K) Project - Family phase.</title>
        <authorList>
            <person name="Zhang G."/>
        </authorList>
    </citation>
    <scope>NUCLEOTIDE SEQUENCE</scope>
    <source>
        <strain evidence="5">B10K-CU-031-40</strain>
    </source>
</reference>
<accession>A0A851LKZ1</accession>
<evidence type="ECO:0000256" key="2">
    <source>
        <dbReference type="ARBA" id="ARBA00023013"/>
    </source>
</evidence>
<dbReference type="GO" id="GO:0004861">
    <property type="term" value="F:cyclin-dependent protein serine/threonine kinase inhibitor activity"/>
    <property type="evidence" value="ECO:0007669"/>
    <property type="project" value="InterPro"/>
</dbReference>